<name>A0ABD1YSL9_9MARC</name>
<dbReference type="Proteomes" id="UP001605036">
    <property type="component" value="Unassembled WGS sequence"/>
</dbReference>
<keyword evidence="2" id="KW-1185">Reference proteome</keyword>
<gene>
    <name evidence="1" type="ORF">R1flu_005240</name>
</gene>
<reference evidence="1 2" key="1">
    <citation type="submission" date="2024-09" db="EMBL/GenBank/DDBJ databases">
        <title>Chromosome-scale assembly of Riccia fluitans.</title>
        <authorList>
            <person name="Paukszto L."/>
            <person name="Sawicki J."/>
            <person name="Karawczyk K."/>
            <person name="Piernik-Szablinska J."/>
            <person name="Szczecinska M."/>
            <person name="Mazdziarz M."/>
        </authorList>
    </citation>
    <scope>NUCLEOTIDE SEQUENCE [LARGE SCALE GENOMIC DNA]</scope>
    <source>
        <strain evidence="1">Rf_01</strain>
        <tissue evidence="1">Aerial parts of the thallus</tissue>
    </source>
</reference>
<evidence type="ECO:0000313" key="2">
    <source>
        <dbReference type="Proteomes" id="UP001605036"/>
    </source>
</evidence>
<sequence length="81" mass="10180">MDHLRRADAKVAHAAHPTAHARWRLNRYNPRLRWRLKKQKMRHPIEHQKRKARARFNYMNPFFYLKRIKNNLKGIFRRRTH</sequence>
<dbReference type="AlphaFoldDB" id="A0ABD1YSL9"/>
<comment type="caution">
    <text evidence="1">The sequence shown here is derived from an EMBL/GenBank/DDBJ whole genome shotgun (WGS) entry which is preliminary data.</text>
</comment>
<accession>A0ABD1YSL9</accession>
<protein>
    <submittedName>
        <fullName evidence="1">Uncharacterized protein</fullName>
    </submittedName>
</protein>
<organism evidence="1 2">
    <name type="scientific">Riccia fluitans</name>
    <dbReference type="NCBI Taxonomy" id="41844"/>
    <lineage>
        <taxon>Eukaryota</taxon>
        <taxon>Viridiplantae</taxon>
        <taxon>Streptophyta</taxon>
        <taxon>Embryophyta</taxon>
        <taxon>Marchantiophyta</taxon>
        <taxon>Marchantiopsida</taxon>
        <taxon>Marchantiidae</taxon>
        <taxon>Marchantiales</taxon>
        <taxon>Ricciaceae</taxon>
        <taxon>Riccia</taxon>
    </lineage>
</organism>
<proteinExistence type="predicted"/>
<evidence type="ECO:0000313" key="1">
    <source>
        <dbReference type="EMBL" id="KAL2633761.1"/>
    </source>
</evidence>
<dbReference type="EMBL" id="JBHFFA010000003">
    <property type="protein sequence ID" value="KAL2633761.1"/>
    <property type="molecule type" value="Genomic_DNA"/>
</dbReference>